<accession>A0A9N9DWE4</accession>
<sequence>MKAIDKAMEGRFQYKDVELKWKRDERRSILIEKKERRHKELLYTFNINNNSLEEIKPSSLSLNKFKKDCKSLIKNGGYYSDKISETDNNLTKEEITKFIQPKNKKNTDKHVLHVYNKLWKSRHVCDLL</sequence>
<name>A0A9N9DWE4_FUNMO</name>
<organism evidence="1 2">
    <name type="scientific">Funneliformis mosseae</name>
    <name type="common">Endomycorrhizal fungus</name>
    <name type="synonym">Glomus mosseae</name>
    <dbReference type="NCBI Taxonomy" id="27381"/>
    <lineage>
        <taxon>Eukaryota</taxon>
        <taxon>Fungi</taxon>
        <taxon>Fungi incertae sedis</taxon>
        <taxon>Mucoromycota</taxon>
        <taxon>Glomeromycotina</taxon>
        <taxon>Glomeromycetes</taxon>
        <taxon>Glomerales</taxon>
        <taxon>Glomeraceae</taxon>
        <taxon>Funneliformis</taxon>
    </lineage>
</organism>
<dbReference type="AlphaFoldDB" id="A0A9N9DWE4"/>
<keyword evidence="2" id="KW-1185">Reference proteome</keyword>
<reference evidence="1" key="1">
    <citation type="submission" date="2021-06" db="EMBL/GenBank/DDBJ databases">
        <authorList>
            <person name="Kallberg Y."/>
            <person name="Tangrot J."/>
            <person name="Rosling A."/>
        </authorList>
    </citation>
    <scope>NUCLEOTIDE SEQUENCE</scope>
    <source>
        <strain evidence="1">87-6 pot B 2015</strain>
    </source>
</reference>
<dbReference type="Proteomes" id="UP000789375">
    <property type="component" value="Unassembled WGS sequence"/>
</dbReference>
<comment type="caution">
    <text evidence="1">The sequence shown here is derived from an EMBL/GenBank/DDBJ whole genome shotgun (WGS) entry which is preliminary data.</text>
</comment>
<evidence type="ECO:0000313" key="1">
    <source>
        <dbReference type="EMBL" id="CAG8650907.1"/>
    </source>
</evidence>
<protein>
    <submittedName>
        <fullName evidence="1">8921_t:CDS:1</fullName>
    </submittedName>
</protein>
<evidence type="ECO:0000313" key="2">
    <source>
        <dbReference type="Proteomes" id="UP000789375"/>
    </source>
</evidence>
<proteinExistence type="predicted"/>
<dbReference type="EMBL" id="CAJVPP010004491">
    <property type="protein sequence ID" value="CAG8650907.1"/>
    <property type="molecule type" value="Genomic_DNA"/>
</dbReference>
<gene>
    <name evidence="1" type="ORF">FMOSSE_LOCUS11474</name>
</gene>